<protein>
    <submittedName>
        <fullName evidence="1">Mn-dependent DtxR family transcriptional regulator</fullName>
    </submittedName>
</protein>
<keyword evidence="2" id="KW-1185">Reference proteome</keyword>
<dbReference type="EMBL" id="JACHXK010000018">
    <property type="protein sequence ID" value="MBB3113403.1"/>
    <property type="molecule type" value="Genomic_DNA"/>
</dbReference>
<proteinExistence type="predicted"/>
<dbReference type="Proteomes" id="UP000570361">
    <property type="component" value="Unassembled WGS sequence"/>
</dbReference>
<evidence type="ECO:0000313" key="2">
    <source>
        <dbReference type="Proteomes" id="UP000570361"/>
    </source>
</evidence>
<organism evidence="1 2">
    <name type="scientific">Paenibacillus phyllosphaerae</name>
    <dbReference type="NCBI Taxonomy" id="274593"/>
    <lineage>
        <taxon>Bacteria</taxon>
        <taxon>Bacillati</taxon>
        <taxon>Bacillota</taxon>
        <taxon>Bacilli</taxon>
        <taxon>Bacillales</taxon>
        <taxon>Paenibacillaceae</taxon>
        <taxon>Paenibacillus</taxon>
    </lineage>
</organism>
<reference evidence="1 2" key="1">
    <citation type="submission" date="2020-08" db="EMBL/GenBank/DDBJ databases">
        <title>Genomic Encyclopedia of Type Strains, Phase III (KMG-III): the genomes of soil and plant-associated and newly described type strains.</title>
        <authorList>
            <person name="Whitman W."/>
        </authorList>
    </citation>
    <scope>NUCLEOTIDE SEQUENCE [LARGE SCALE GENOMIC DNA]</scope>
    <source>
        <strain evidence="1 2">CECT 5862</strain>
    </source>
</reference>
<comment type="caution">
    <text evidence="1">The sequence shown here is derived from an EMBL/GenBank/DDBJ whole genome shotgun (WGS) entry which is preliminary data.</text>
</comment>
<evidence type="ECO:0000313" key="1">
    <source>
        <dbReference type="EMBL" id="MBB3113403.1"/>
    </source>
</evidence>
<accession>A0A7W5B2U1</accession>
<dbReference type="AlphaFoldDB" id="A0A7W5B2U1"/>
<sequence length="54" mass="6105">MKLERLIAMIYKLLNNEVISASTFAEEFQVSPRTSIEISTSSAPLAFRSSRIKE</sequence>
<name>A0A7W5B2U1_9BACL</name>
<gene>
    <name evidence="1" type="ORF">FHS18_005515</name>
</gene>